<evidence type="ECO:0000256" key="5">
    <source>
        <dbReference type="SAM" id="Phobius"/>
    </source>
</evidence>
<gene>
    <name evidence="7" type="ORF">GKC30_11090</name>
</gene>
<organism evidence="7 8">
    <name type="scientific">Pseudodesulfovibrio alkaliphilus</name>
    <dbReference type="NCBI Taxonomy" id="2661613"/>
    <lineage>
        <taxon>Bacteria</taxon>
        <taxon>Pseudomonadati</taxon>
        <taxon>Thermodesulfobacteriota</taxon>
        <taxon>Desulfovibrionia</taxon>
        <taxon>Desulfovibrionales</taxon>
        <taxon>Desulfovibrionaceae</taxon>
    </lineage>
</organism>
<feature type="transmembrane region" description="Helical" evidence="5">
    <location>
        <begin position="326"/>
        <end position="345"/>
    </location>
</feature>
<dbReference type="RefSeq" id="WP_155934804.1">
    <property type="nucleotide sequence ID" value="NZ_WODC01000007.1"/>
</dbReference>
<evidence type="ECO:0000256" key="2">
    <source>
        <dbReference type="ARBA" id="ARBA00022692"/>
    </source>
</evidence>
<evidence type="ECO:0000256" key="4">
    <source>
        <dbReference type="ARBA" id="ARBA00023136"/>
    </source>
</evidence>
<name>A0A7K1KQP8_9BACT</name>
<dbReference type="PROSITE" id="PS50801">
    <property type="entry name" value="STAS"/>
    <property type="match status" value="1"/>
</dbReference>
<dbReference type="EMBL" id="WODC01000007">
    <property type="protein sequence ID" value="MUM78181.1"/>
    <property type="molecule type" value="Genomic_DNA"/>
</dbReference>
<dbReference type="AlphaFoldDB" id="A0A7K1KQP8"/>
<dbReference type="SUPFAM" id="SSF52091">
    <property type="entry name" value="SpoIIaa-like"/>
    <property type="match status" value="1"/>
</dbReference>
<feature type="transmembrane region" description="Helical" evidence="5">
    <location>
        <begin position="389"/>
        <end position="415"/>
    </location>
</feature>
<sequence length="556" mass="58593">MVSYIKKCGYGLPTLFSSLKDGYPMAGVRRDVAAGVTVGIVALPLAMAFAIASGATPQAGLATAIIAGFIISAIGGTRFQIGGPTGAFVVIISGVIARHGYEGLVVATILAGLILVVMGLFGLGRLLQYIPYPVTAGFTTGIGTIIFITQIKDFFGFTFPASPSGVVEIARACFDNVATLHLPTLGIGVLTMGCMLAVRRYSPRIPAPIVGIVLASLACFAFNIDTETIGSRFGGIPSSLPSMTPFWNFDFSLADILPDALTIALLAGIESLLSATVADGMSGDKHNPSTELVAQGVANIGCALFGGLPATGAIARTATNIRSGAYSPVSGIIHALTVLLFILVCTPLASRIPLASLSAVLMIVAWDMSELHKVRRLLRAPKSDSSVMIIAFGLTVFVDITVAVQVGVVLAALLFMKRMSELSDITDIDSGLPEEETHDELSGNEQVVVYEVNGPLFFGFAQRFVDVLNFTRKRPKILVLCMRNVPVMDASGLEALETVIRRARSLGILVMLSGVNDRTRLVMRRMGTEAFVGEDNIFPDFSAAVSKIVADRGITA</sequence>
<feature type="transmembrane region" description="Helical" evidence="5">
    <location>
        <begin position="32"/>
        <end position="52"/>
    </location>
</feature>
<dbReference type="Gene3D" id="3.30.750.24">
    <property type="entry name" value="STAS domain"/>
    <property type="match status" value="1"/>
</dbReference>
<keyword evidence="3 5" id="KW-1133">Transmembrane helix</keyword>
<comment type="subcellular location">
    <subcellularLocation>
        <location evidence="1">Membrane</location>
        <topology evidence="1">Multi-pass membrane protein</topology>
    </subcellularLocation>
</comment>
<protein>
    <submittedName>
        <fullName evidence="7">STAS domain-containing protein</fullName>
    </submittedName>
</protein>
<evidence type="ECO:0000313" key="8">
    <source>
        <dbReference type="Proteomes" id="UP000461162"/>
    </source>
</evidence>
<dbReference type="Pfam" id="PF00916">
    <property type="entry name" value="Sulfate_transp"/>
    <property type="match status" value="1"/>
</dbReference>
<keyword evidence="8" id="KW-1185">Reference proteome</keyword>
<feature type="transmembrane region" description="Helical" evidence="5">
    <location>
        <begin position="58"/>
        <end position="74"/>
    </location>
</feature>
<keyword evidence="4 5" id="KW-0472">Membrane</keyword>
<dbReference type="Pfam" id="PF01740">
    <property type="entry name" value="STAS"/>
    <property type="match status" value="1"/>
</dbReference>
<feature type="transmembrane region" description="Helical" evidence="5">
    <location>
        <begin position="103"/>
        <end position="123"/>
    </location>
</feature>
<dbReference type="InterPro" id="IPR036513">
    <property type="entry name" value="STAS_dom_sf"/>
</dbReference>
<comment type="caution">
    <text evidence="7">The sequence shown here is derived from an EMBL/GenBank/DDBJ whole genome shotgun (WGS) entry which is preliminary data.</text>
</comment>
<feature type="transmembrane region" description="Helical" evidence="5">
    <location>
        <begin position="205"/>
        <end position="224"/>
    </location>
</feature>
<dbReference type="Proteomes" id="UP000461162">
    <property type="component" value="Unassembled WGS sequence"/>
</dbReference>
<evidence type="ECO:0000256" key="3">
    <source>
        <dbReference type="ARBA" id="ARBA00022989"/>
    </source>
</evidence>
<feature type="transmembrane region" description="Helical" evidence="5">
    <location>
        <begin position="81"/>
        <end position="97"/>
    </location>
</feature>
<feature type="transmembrane region" description="Helical" evidence="5">
    <location>
        <begin position="180"/>
        <end position="198"/>
    </location>
</feature>
<reference evidence="7 8" key="1">
    <citation type="submission" date="2019-11" db="EMBL/GenBank/DDBJ databases">
        <title>Pseudodesulfovibrio alkaliphilus, sp. nov., an alkaliphilic sulfate-reducing bacteria from mud volcano of Taman peninsula, Russia.</title>
        <authorList>
            <person name="Frolova A."/>
            <person name="Merkel A.Y."/>
            <person name="Slobodkin A.I."/>
        </authorList>
    </citation>
    <scope>NUCLEOTIDE SEQUENCE [LARGE SCALE GENOMIC DNA]</scope>
    <source>
        <strain evidence="7 8">F-1</strain>
    </source>
</reference>
<dbReference type="InterPro" id="IPR011547">
    <property type="entry name" value="SLC26A/SulP_dom"/>
</dbReference>
<feature type="transmembrane region" description="Helical" evidence="5">
    <location>
        <begin position="130"/>
        <end position="151"/>
    </location>
</feature>
<evidence type="ECO:0000256" key="1">
    <source>
        <dbReference type="ARBA" id="ARBA00004141"/>
    </source>
</evidence>
<proteinExistence type="predicted"/>
<keyword evidence="2 5" id="KW-0812">Transmembrane</keyword>
<dbReference type="CDD" id="cd07042">
    <property type="entry name" value="STAS_SulP_like_sulfate_transporter"/>
    <property type="match status" value="1"/>
</dbReference>
<feature type="domain" description="STAS" evidence="6">
    <location>
        <begin position="437"/>
        <end position="548"/>
    </location>
</feature>
<feature type="transmembrane region" description="Helical" evidence="5">
    <location>
        <begin position="352"/>
        <end position="369"/>
    </location>
</feature>
<dbReference type="InterPro" id="IPR002645">
    <property type="entry name" value="STAS_dom"/>
</dbReference>
<dbReference type="GO" id="GO:0055085">
    <property type="term" value="P:transmembrane transport"/>
    <property type="evidence" value="ECO:0007669"/>
    <property type="project" value="InterPro"/>
</dbReference>
<dbReference type="GO" id="GO:0016020">
    <property type="term" value="C:membrane"/>
    <property type="evidence" value="ECO:0007669"/>
    <property type="project" value="UniProtKB-SubCell"/>
</dbReference>
<evidence type="ECO:0000259" key="6">
    <source>
        <dbReference type="PROSITE" id="PS50801"/>
    </source>
</evidence>
<feature type="transmembrane region" description="Helical" evidence="5">
    <location>
        <begin position="292"/>
        <end position="314"/>
    </location>
</feature>
<dbReference type="InterPro" id="IPR001902">
    <property type="entry name" value="SLC26A/SulP_fam"/>
</dbReference>
<evidence type="ECO:0000313" key="7">
    <source>
        <dbReference type="EMBL" id="MUM78181.1"/>
    </source>
</evidence>
<dbReference type="PANTHER" id="PTHR11814">
    <property type="entry name" value="SULFATE TRANSPORTER"/>
    <property type="match status" value="1"/>
</dbReference>
<accession>A0A7K1KQP8</accession>